<name>F9YB93_KETVW</name>
<dbReference type="InterPro" id="IPR036271">
    <property type="entry name" value="Tet_transcr_reg_TetR-rel_C_sf"/>
</dbReference>
<dbReference type="PANTHER" id="PTHR30055:SF234">
    <property type="entry name" value="HTH-TYPE TRANSCRIPTIONAL REGULATOR BETI"/>
    <property type="match status" value="1"/>
</dbReference>
<evidence type="ECO:0000313" key="6">
    <source>
        <dbReference type="EMBL" id="AEM42645.1"/>
    </source>
</evidence>
<reference evidence="6 7" key="1">
    <citation type="journal article" date="2011" name="J. Bacteriol.">
        <title>Complete genome sequence of the industrial strain Ketogulonicigenium vulgare WSH-001.</title>
        <authorList>
            <person name="Liu L."/>
            <person name="Li Y."/>
            <person name="Zhang J."/>
            <person name="Zhou Z."/>
            <person name="Liu J."/>
            <person name="Li X."/>
            <person name="Zhou J."/>
            <person name="Du G."/>
            <person name="Wang L."/>
            <person name="Chen J."/>
        </authorList>
    </citation>
    <scope>NUCLEOTIDE SEQUENCE [LARGE SCALE GENOMIC DNA]</scope>
    <source>
        <strain evidence="6 7">WSH-001</strain>
        <plasmid evidence="7">pKVU_100</plasmid>
    </source>
</reference>
<evidence type="ECO:0000256" key="1">
    <source>
        <dbReference type="ARBA" id="ARBA00023015"/>
    </source>
</evidence>
<gene>
    <name evidence="6" type="ordered locus">KVU_PA0228</name>
</gene>
<feature type="domain" description="HTH tetR-type" evidence="5">
    <location>
        <begin position="10"/>
        <end position="70"/>
    </location>
</feature>
<dbReference type="KEGG" id="kvl:KVU_PA0228"/>
<dbReference type="SUPFAM" id="SSF46689">
    <property type="entry name" value="Homeodomain-like"/>
    <property type="match status" value="1"/>
</dbReference>
<keyword evidence="1" id="KW-0805">Transcription regulation</keyword>
<dbReference type="Proteomes" id="UP000000692">
    <property type="component" value="Plasmid 1"/>
</dbReference>
<dbReference type="InterPro" id="IPR025996">
    <property type="entry name" value="MT1864/Rv1816-like_C"/>
</dbReference>
<dbReference type="OrthoDB" id="7223515at2"/>
<evidence type="ECO:0000256" key="4">
    <source>
        <dbReference type="PROSITE-ProRule" id="PRU00335"/>
    </source>
</evidence>
<evidence type="ECO:0000256" key="3">
    <source>
        <dbReference type="ARBA" id="ARBA00023163"/>
    </source>
</evidence>
<dbReference type="Pfam" id="PF00440">
    <property type="entry name" value="TetR_N"/>
    <property type="match status" value="1"/>
</dbReference>
<dbReference type="AlphaFoldDB" id="F9YB93"/>
<dbReference type="HOGENOM" id="CLU_069356_40_5_5"/>
<evidence type="ECO:0000313" key="7">
    <source>
        <dbReference type="Proteomes" id="UP000000692"/>
    </source>
</evidence>
<dbReference type="PANTHER" id="PTHR30055">
    <property type="entry name" value="HTH-TYPE TRANSCRIPTIONAL REGULATOR RUTR"/>
    <property type="match status" value="1"/>
</dbReference>
<dbReference type="SUPFAM" id="SSF48498">
    <property type="entry name" value="Tetracyclin repressor-like, C-terminal domain"/>
    <property type="match status" value="1"/>
</dbReference>
<feature type="DNA-binding region" description="H-T-H motif" evidence="4">
    <location>
        <begin position="33"/>
        <end position="52"/>
    </location>
</feature>
<dbReference type="InterPro" id="IPR001647">
    <property type="entry name" value="HTH_TetR"/>
</dbReference>
<keyword evidence="3" id="KW-0804">Transcription</keyword>
<organism evidence="6 7">
    <name type="scientific">Ketogulonicigenium vulgare (strain WSH-001)</name>
    <dbReference type="NCBI Taxonomy" id="759362"/>
    <lineage>
        <taxon>Bacteria</taxon>
        <taxon>Pseudomonadati</taxon>
        <taxon>Pseudomonadota</taxon>
        <taxon>Alphaproteobacteria</taxon>
        <taxon>Rhodobacterales</taxon>
        <taxon>Roseobacteraceae</taxon>
        <taxon>Ketogulonicigenium</taxon>
    </lineage>
</organism>
<geneLocation type="plasmid" evidence="7">
    <name>pKVU_100</name>
</geneLocation>
<dbReference type="PROSITE" id="PS50977">
    <property type="entry name" value="HTH_TETR_2"/>
    <property type="match status" value="1"/>
</dbReference>
<dbReference type="GO" id="GO:0000976">
    <property type="term" value="F:transcription cis-regulatory region binding"/>
    <property type="evidence" value="ECO:0007669"/>
    <property type="project" value="TreeGrafter"/>
</dbReference>
<protein>
    <submittedName>
        <fullName evidence="6">Probable transcriptional regulator protein, TetR family protein</fullName>
    </submittedName>
</protein>
<dbReference type="RefSeq" id="WP_013368574.1">
    <property type="nucleotide sequence ID" value="NC_017386.1"/>
</dbReference>
<dbReference type="InterPro" id="IPR009057">
    <property type="entry name" value="Homeodomain-like_sf"/>
</dbReference>
<dbReference type="Gene3D" id="1.10.357.10">
    <property type="entry name" value="Tetracycline Repressor, domain 2"/>
    <property type="match status" value="1"/>
</dbReference>
<dbReference type="EMBL" id="CP002019">
    <property type="protein sequence ID" value="AEM42645.1"/>
    <property type="molecule type" value="Genomic_DNA"/>
</dbReference>
<sequence>MPRPRRQSREALQATILAAARHILAQDGIAGLSARAIARDIGYTPASIYTVFDSMSDLLIEVNRDTIAQLAKMLAHHGTAEAPEAGLRAMLLGYIAFMRENRALWYAFFGGLREREEFPPWFTDSISSLMESIAAMLRAYAPALDDATALRHAEQIYAAIHGAIALDIDRRLDLVTRQSAEDLALAALDAMLARLGA</sequence>
<keyword evidence="2 4" id="KW-0238">DNA-binding</keyword>
<keyword evidence="6" id="KW-0614">Plasmid</keyword>
<dbReference type="InterPro" id="IPR050109">
    <property type="entry name" value="HTH-type_TetR-like_transc_reg"/>
</dbReference>
<dbReference type="Pfam" id="PF13305">
    <property type="entry name" value="TetR_C_33"/>
    <property type="match status" value="1"/>
</dbReference>
<keyword evidence="7" id="KW-1185">Reference proteome</keyword>
<proteinExistence type="predicted"/>
<evidence type="ECO:0000256" key="2">
    <source>
        <dbReference type="ARBA" id="ARBA00023125"/>
    </source>
</evidence>
<dbReference type="GO" id="GO:0003700">
    <property type="term" value="F:DNA-binding transcription factor activity"/>
    <property type="evidence" value="ECO:0007669"/>
    <property type="project" value="TreeGrafter"/>
</dbReference>
<evidence type="ECO:0000259" key="5">
    <source>
        <dbReference type="PROSITE" id="PS50977"/>
    </source>
</evidence>
<accession>F9YB93</accession>